<protein>
    <submittedName>
        <fullName evidence="1">Uncharacterized protein</fullName>
    </submittedName>
</protein>
<accession>A0A1I0FBY0</accession>
<dbReference type="Proteomes" id="UP000199568">
    <property type="component" value="Unassembled WGS sequence"/>
</dbReference>
<name>A0A1I0FBY0_9FIRM</name>
<reference evidence="1 2" key="1">
    <citation type="submission" date="2016-10" db="EMBL/GenBank/DDBJ databases">
        <authorList>
            <person name="de Groot N.N."/>
        </authorList>
    </citation>
    <scope>NUCLEOTIDE SEQUENCE [LARGE SCALE GENOMIC DNA]</scope>
    <source>
        <strain evidence="1 2">DSM 18979</strain>
    </source>
</reference>
<evidence type="ECO:0000313" key="1">
    <source>
        <dbReference type="EMBL" id="SET55031.1"/>
    </source>
</evidence>
<keyword evidence="2" id="KW-1185">Reference proteome</keyword>
<sequence length="93" mass="10707">MRRQRKRSIWTDPEGFSIIDMLALSFSITYLCLVVLAVWKSSEVAIQIQGQMNIPMGTIIGGYFGDQIIQHFSNSRVNQNKSTRNTYDDNMYP</sequence>
<gene>
    <name evidence="1" type="ORF">SAMN05660297_02730</name>
</gene>
<dbReference type="EMBL" id="FOHU01000014">
    <property type="protein sequence ID" value="SET55031.1"/>
    <property type="molecule type" value="Genomic_DNA"/>
</dbReference>
<organism evidence="1 2">
    <name type="scientific">Natronincola peptidivorans</name>
    <dbReference type="NCBI Taxonomy" id="426128"/>
    <lineage>
        <taxon>Bacteria</taxon>
        <taxon>Bacillati</taxon>
        <taxon>Bacillota</taxon>
        <taxon>Clostridia</taxon>
        <taxon>Peptostreptococcales</taxon>
        <taxon>Natronincolaceae</taxon>
        <taxon>Natronincola</taxon>
    </lineage>
</organism>
<proteinExistence type="predicted"/>
<evidence type="ECO:0000313" key="2">
    <source>
        <dbReference type="Proteomes" id="UP000199568"/>
    </source>
</evidence>
<dbReference type="RefSeq" id="WP_090445164.1">
    <property type="nucleotide sequence ID" value="NZ_FOHU01000014.1"/>
</dbReference>
<dbReference type="AlphaFoldDB" id="A0A1I0FBY0"/>
<dbReference type="STRING" id="426128.SAMN05660297_02730"/>